<dbReference type="Gramene" id="TraesCLE_scaffold_023480_01G000100.1">
    <property type="protein sequence ID" value="TraesCLE_scaffold_023480_01G000100.1"/>
    <property type="gene ID" value="TraesCLE_scaffold_023480_01G000100"/>
</dbReference>
<proteinExistence type="predicted"/>
<feature type="compositionally biased region" description="Basic and acidic residues" evidence="1">
    <location>
        <begin position="106"/>
        <end position="116"/>
    </location>
</feature>
<feature type="region of interest" description="Disordered" evidence="1">
    <location>
        <begin position="220"/>
        <end position="248"/>
    </location>
</feature>
<dbReference type="AlphaFoldDB" id="A0A3B6CCZ8"/>
<dbReference type="Proteomes" id="UP000019116">
    <property type="component" value="Chromosome 2B"/>
</dbReference>
<dbReference type="OrthoDB" id="691381at2759"/>
<evidence type="ECO:0000256" key="1">
    <source>
        <dbReference type="SAM" id="MobiDB-lite"/>
    </source>
</evidence>
<dbReference type="Gramene" id="TraesNOR2B03G01012560.1">
    <property type="protein sequence ID" value="TraesNOR2B03G01012560.1.CDS1"/>
    <property type="gene ID" value="TraesNOR2B03G01012560"/>
</dbReference>
<dbReference type="Gramene" id="TraesSYM2B03G01012980.1">
    <property type="protein sequence ID" value="TraesSYM2B03G01012980.1.CDS1"/>
    <property type="gene ID" value="TraesSYM2B03G01012980"/>
</dbReference>
<protein>
    <submittedName>
        <fullName evidence="2">Uncharacterized protein</fullName>
    </submittedName>
</protein>
<reference evidence="2" key="1">
    <citation type="submission" date="2018-08" db="EMBL/GenBank/DDBJ databases">
        <authorList>
            <person name="Rossello M."/>
        </authorList>
    </citation>
    <scope>NUCLEOTIDE SEQUENCE [LARGE SCALE GENOMIC DNA]</scope>
    <source>
        <strain evidence="2">cv. Chinese Spring</strain>
    </source>
</reference>
<dbReference type="Gramene" id="TraesCS2B03G1049500.1">
    <property type="protein sequence ID" value="TraesCS2B03G1049500.1.CDS1"/>
    <property type="gene ID" value="TraesCS2B03G1049500"/>
</dbReference>
<dbReference type="STRING" id="4565.A0A3B6CCZ8"/>
<dbReference type="Gramene" id="TraesROB_scaffold_024150_01G000100.1">
    <property type="protein sequence ID" value="TraesROB_scaffold_024150_01G000100.1"/>
    <property type="gene ID" value="TraesROB_scaffold_024150_01G000100"/>
</dbReference>
<dbReference type="EnsemblPlants" id="TraesCS2B02G412800.1">
    <property type="protein sequence ID" value="TraesCS2B02G412800.1.cds1"/>
    <property type="gene ID" value="TraesCS2B02G412800"/>
</dbReference>
<name>A0A3B6CCZ8_WHEAT</name>
<dbReference type="Gramene" id="TraesJUL2B03G01005240.1">
    <property type="protein sequence ID" value="TraesJUL2B03G01005240.1.CDS1"/>
    <property type="gene ID" value="TraesJUL2B03G01005240"/>
</dbReference>
<organism evidence="2">
    <name type="scientific">Triticum aestivum</name>
    <name type="common">Wheat</name>
    <dbReference type="NCBI Taxonomy" id="4565"/>
    <lineage>
        <taxon>Eukaryota</taxon>
        <taxon>Viridiplantae</taxon>
        <taxon>Streptophyta</taxon>
        <taxon>Embryophyta</taxon>
        <taxon>Tracheophyta</taxon>
        <taxon>Spermatophyta</taxon>
        <taxon>Magnoliopsida</taxon>
        <taxon>Liliopsida</taxon>
        <taxon>Poales</taxon>
        <taxon>Poaceae</taxon>
        <taxon>BOP clade</taxon>
        <taxon>Pooideae</taxon>
        <taxon>Triticodae</taxon>
        <taxon>Triticeae</taxon>
        <taxon>Triticinae</taxon>
        <taxon>Triticum</taxon>
    </lineage>
</organism>
<reference evidence="2" key="2">
    <citation type="submission" date="2018-10" db="UniProtKB">
        <authorList>
            <consortium name="EnsemblPlants"/>
        </authorList>
    </citation>
    <scope>IDENTIFICATION</scope>
</reference>
<dbReference type="OMA" id="EMADYIC"/>
<dbReference type="Gramene" id="TraesARI2B03G01013390.1">
    <property type="protein sequence ID" value="TraesARI2B03G01013390.1.CDS1"/>
    <property type="gene ID" value="TraesARI2B03G01013390"/>
</dbReference>
<accession>A0A3B6CCZ8</accession>
<dbReference type="Gramene" id="TraesRN2B0101088800.1">
    <property type="protein sequence ID" value="TraesRN2B0101088800.1"/>
    <property type="gene ID" value="TraesRN2B0101088800"/>
</dbReference>
<keyword evidence="3" id="KW-1185">Reference proteome</keyword>
<evidence type="ECO:0000313" key="3">
    <source>
        <dbReference type="Proteomes" id="UP000019116"/>
    </source>
</evidence>
<evidence type="ECO:0000313" key="2">
    <source>
        <dbReference type="EnsemblPlants" id="TraesCS2B02G412800.1.cds1"/>
    </source>
</evidence>
<sequence>MDPSEILNDQFHIGGQFIHIGPNLDYIGGEEGMSKIERGNLSLQEVKGHLRDHIQLKESMKLYFLLPRKELISGLVFLHDDIGCVEMADYICVGGVADVYVEYHGEEDSNDSRSGSDFEDEIMERSDDEPDVVITVVEHVESDTDVLITDESGVITQRICSPMKQTIGSARQVDVDHEMTVIEGVFSQVLNPTQGASASASKPQASGHVNDQMVIAAHVENGKENSDSESDTEYIGHTDGNGEDSEVV</sequence>
<feature type="region of interest" description="Disordered" evidence="1">
    <location>
        <begin position="106"/>
        <end position="125"/>
    </location>
</feature>
<dbReference type="Gramene" id="TraesCS2B02G412800.1">
    <property type="protein sequence ID" value="TraesCS2B02G412800.1.cds1"/>
    <property type="gene ID" value="TraesCS2B02G412800"/>
</dbReference>